<keyword evidence="7 10" id="KW-0802">TPR repeat</keyword>
<evidence type="ECO:0000313" key="13">
    <source>
        <dbReference type="Proteomes" id="UP000070444"/>
    </source>
</evidence>
<accession>A0A137NUB4</accession>
<dbReference type="SMART" id="SM00028">
    <property type="entry name" value="TPR"/>
    <property type="match status" value="3"/>
</dbReference>
<reference evidence="12 13" key="1">
    <citation type="journal article" date="2015" name="Genome Biol. Evol.">
        <title>Phylogenomic analyses indicate that early fungi evolved digesting cell walls of algal ancestors of land plants.</title>
        <authorList>
            <person name="Chang Y."/>
            <person name="Wang S."/>
            <person name="Sekimoto S."/>
            <person name="Aerts A.L."/>
            <person name="Choi C."/>
            <person name="Clum A."/>
            <person name="LaButti K.M."/>
            <person name="Lindquist E.A."/>
            <person name="Yee Ngan C."/>
            <person name="Ohm R.A."/>
            <person name="Salamov A.A."/>
            <person name="Grigoriev I.V."/>
            <person name="Spatafora J.W."/>
            <person name="Berbee M.L."/>
        </authorList>
    </citation>
    <scope>NUCLEOTIDE SEQUENCE [LARGE SCALE GENOMIC DNA]</scope>
    <source>
        <strain evidence="12 13">NRRL 28638</strain>
    </source>
</reference>
<dbReference type="EMBL" id="KQ964734">
    <property type="protein sequence ID" value="KXN66370.1"/>
    <property type="molecule type" value="Genomic_DNA"/>
</dbReference>
<dbReference type="GO" id="GO:0003755">
    <property type="term" value="F:peptidyl-prolyl cis-trans isomerase activity"/>
    <property type="evidence" value="ECO:0007669"/>
    <property type="project" value="UniProtKB-KW"/>
</dbReference>
<dbReference type="AlphaFoldDB" id="A0A137NUB4"/>
<dbReference type="OMA" id="EMEQNCN"/>
<feature type="repeat" description="TPR" evidence="10">
    <location>
        <begin position="211"/>
        <end position="244"/>
    </location>
</feature>
<keyword evidence="9 12" id="KW-0413">Isomerase</keyword>
<dbReference type="Proteomes" id="UP000070444">
    <property type="component" value="Unassembled WGS sequence"/>
</dbReference>
<dbReference type="InterPro" id="IPR020892">
    <property type="entry name" value="Cyclophilin-type_PPIase_CS"/>
</dbReference>
<dbReference type="SUPFAM" id="SSF50891">
    <property type="entry name" value="Cyclophilin-like"/>
    <property type="match status" value="1"/>
</dbReference>
<evidence type="ECO:0000256" key="2">
    <source>
        <dbReference type="ARBA" id="ARBA00004496"/>
    </source>
</evidence>
<dbReference type="GO" id="GO:0016018">
    <property type="term" value="F:cyclosporin A binding"/>
    <property type="evidence" value="ECO:0007669"/>
    <property type="project" value="TreeGrafter"/>
</dbReference>
<dbReference type="STRING" id="796925.A0A137NUB4"/>
<gene>
    <name evidence="12" type="ORF">CONCODRAFT_80507</name>
</gene>
<dbReference type="PANTHER" id="PTHR11071:SF561">
    <property type="entry name" value="PEPTIDYL-PROLYL CIS-TRANS ISOMERASE D-RELATED"/>
    <property type="match status" value="1"/>
</dbReference>
<dbReference type="Pfam" id="PF00160">
    <property type="entry name" value="Pro_isomerase"/>
    <property type="match status" value="1"/>
</dbReference>
<dbReference type="OrthoDB" id="193499at2759"/>
<dbReference type="GO" id="GO:0042026">
    <property type="term" value="P:protein refolding"/>
    <property type="evidence" value="ECO:0007669"/>
    <property type="project" value="UniProtKB-ARBA"/>
</dbReference>
<dbReference type="InterPro" id="IPR029000">
    <property type="entry name" value="Cyclophilin-like_dom_sf"/>
</dbReference>
<dbReference type="Gene3D" id="1.25.40.10">
    <property type="entry name" value="Tetratricopeptide repeat domain"/>
    <property type="match status" value="1"/>
</dbReference>
<dbReference type="CDD" id="cd01926">
    <property type="entry name" value="cyclophilin_ABH_like"/>
    <property type="match status" value="1"/>
</dbReference>
<evidence type="ECO:0000256" key="5">
    <source>
        <dbReference type="ARBA" id="ARBA00022490"/>
    </source>
</evidence>
<evidence type="ECO:0000256" key="3">
    <source>
        <dbReference type="ARBA" id="ARBA00010898"/>
    </source>
</evidence>
<keyword evidence="6" id="KW-0677">Repeat</keyword>
<evidence type="ECO:0000259" key="11">
    <source>
        <dbReference type="PROSITE" id="PS50072"/>
    </source>
</evidence>
<organism evidence="12 13">
    <name type="scientific">Conidiobolus coronatus (strain ATCC 28846 / CBS 209.66 / NRRL 28638)</name>
    <name type="common">Delacroixia coronata</name>
    <dbReference type="NCBI Taxonomy" id="796925"/>
    <lineage>
        <taxon>Eukaryota</taxon>
        <taxon>Fungi</taxon>
        <taxon>Fungi incertae sedis</taxon>
        <taxon>Zoopagomycota</taxon>
        <taxon>Entomophthoromycotina</taxon>
        <taxon>Entomophthoromycetes</taxon>
        <taxon>Entomophthorales</taxon>
        <taxon>Ancylistaceae</taxon>
        <taxon>Conidiobolus</taxon>
    </lineage>
</organism>
<evidence type="ECO:0000256" key="6">
    <source>
        <dbReference type="ARBA" id="ARBA00022737"/>
    </source>
</evidence>
<dbReference type="PROSITE" id="PS00170">
    <property type="entry name" value="CSA_PPIASE_1"/>
    <property type="match status" value="1"/>
</dbReference>
<keyword evidence="13" id="KW-1185">Reference proteome</keyword>
<feature type="repeat" description="TPR" evidence="10">
    <location>
        <begin position="303"/>
        <end position="336"/>
    </location>
</feature>
<evidence type="ECO:0000256" key="4">
    <source>
        <dbReference type="ARBA" id="ARBA00013194"/>
    </source>
</evidence>
<comment type="similarity">
    <text evidence="3">Belongs to the cyclophilin-type PPIase family. PPIase D subfamily.</text>
</comment>
<dbReference type="PANTHER" id="PTHR11071">
    <property type="entry name" value="PEPTIDYL-PROLYL CIS-TRANS ISOMERASE"/>
    <property type="match status" value="1"/>
</dbReference>
<dbReference type="Pfam" id="PF13181">
    <property type="entry name" value="TPR_8"/>
    <property type="match status" value="1"/>
</dbReference>
<dbReference type="Gene3D" id="2.40.100.10">
    <property type="entry name" value="Cyclophilin-like"/>
    <property type="match status" value="1"/>
</dbReference>
<dbReference type="InterPro" id="IPR011990">
    <property type="entry name" value="TPR-like_helical_dom_sf"/>
</dbReference>
<dbReference type="SUPFAM" id="SSF48452">
    <property type="entry name" value="TPR-like"/>
    <property type="match status" value="1"/>
</dbReference>
<evidence type="ECO:0000256" key="7">
    <source>
        <dbReference type="ARBA" id="ARBA00022803"/>
    </source>
</evidence>
<keyword evidence="5" id="KW-0963">Cytoplasm</keyword>
<dbReference type="FunFam" id="1.25.40.10:FF:000029">
    <property type="entry name" value="peptidyl-prolyl cis-trans isomerase D"/>
    <property type="match status" value="1"/>
</dbReference>
<sequence>MSGNPIVYLNINIGEEFAGKVILELFSDVVPKTADNFRALCTGEKGASSTGAPLSFKNCTFHRIVKDFMIQGGDFTKGDGTGGESIYGEKFEDENFDLKHDQPFLLSMANAGPSTNGSQFFITTVPTPHLDGKHVVFGKVIKGKSIIRAIENTPLNGEKPVSKVVIVECNELTGSQIQAALDEGNDPEDPYEDYSQDYQGSKEVPDMYKIAEELRALGNKHFKAGDYQTAVKKYAKALRYLNEHPVFDKDSEDYKYHAQYLATRTSIHLNSALSYIKLSKFHDAINSTSYVLEYEEITDLNKSKALYRKGVAESNLKQFDEAFTDLSKALELSPGDSAILKELENVKQKKKILLEKSKKAFSKMFA</sequence>
<evidence type="ECO:0000256" key="9">
    <source>
        <dbReference type="ARBA" id="ARBA00023235"/>
    </source>
</evidence>
<dbReference type="FunFam" id="2.40.100.10:FF:000009">
    <property type="entry name" value="Peptidyl-prolyl cis-trans isomerase D"/>
    <property type="match status" value="1"/>
</dbReference>
<feature type="domain" description="PPIase cyclophilin-type" evidence="11">
    <location>
        <begin position="8"/>
        <end position="171"/>
    </location>
</feature>
<evidence type="ECO:0000256" key="1">
    <source>
        <dbReference type="ARBA" id="ARBA00000971"/>
    </source>
</evidence>
<proteinExistence type="inferred from homology"/>
<comment type="catalytic activity">
    <reaction evidence="1">
        <text>[protein]-peptidylproline (omega=180) = [protein]-peptidylproline (omega=0)</text>
        <dbReference type="Rhea" id="RHEA:16237"/>
        <dbReference type="Rhea" id="RHEA-COMP:10747"/>
        <dbReference type="Rhea" id="RHEA-COMP:10748"/>
        <dbReference type="ChEBI" id="CHEBI:83833"/>
        <dbReference type="ChEBI" id="CHEBI:83834"/>
        <dbReference type="EC" id="5.2.1.8"/>
    </reaction>
</comment>
<dbReference type="InterPro" id="IPR002130">
    <property type="entry name" value="Cyclophilin-type_PPIase_dom"/>
</dbReference>
<evidence type="ECO:0000313" key="12">
    <source>
        <dbReference type="EMBL" id="KXN66370.1"/>
    </source>
</evidence>
<name>A0A137NUB4_CONC2</name>
<evidence type="ECO:0000256" key="8">
    <source>
        <dbReference type="ARBA" id="ARBA00023110"/>
    </source>
</evidence>
<comment type="subcellular location">
    <subcellularLocation>
        <location evidence="2">Cytoplasm</location>
    </subcellularLocation>
</comment>
<dbReference type="PRINTS" id="PR00153">
    <property type="entry name" value="CSAPPISMRASE"/>
</dbReference>
<dbReference type="GO" id="GO:0005737">
    <property type="term" value="C:cytoplasm"/>
    <property type="evidence" value="ECO:0007669"/>
    <property type="project" value="UniProtKB-SubCell"/>
</dbReference>
<keyword evidence="8" id="KW-0697">Rotamase</keyword>
<dbReference type="InterPro" id="IPR019734">
    <property type="entry name" value="TPR_rpt"/>
</dbReference>
<dbReference type="EC" id="5.2.1.8" evidence="4"/>
<protein>
    <recommendedName>
        <fullName evidence="4">peptidylprolyl isomerase</fullName>
        <ecNumber evidence="4">5.2.1.8</ecNumber>
    </recommendedName>
</protein>
<dbReference type="PROSITE" id="PS50005">
    <property type="entry name" value="TPR"/>
    <property type="match status" value="2"/>
</dbReference>
<evidence type="ECO:0000256" key="10">
    <source>
        <dbReference type="PROSITE-ProRule" id="PRU00339"/>
    </source>
</evidence>
<dbReference type="PROSITE" id="PS50072">
    <property type="entry name" value="CSA_PPIASE_2"/>
    <property type="match status" value="1"/>
</dbReference>